<sequence length="743" mass="82644">MADENDSVLSVLGPALHRLLRLTPTSSDGINPHRFHATRTTPVLKLQLFPRSDRRQMGDTERFEALSAFALLVTHSHLLCDYPEVKSTFWLDVLQSRMAYETTRHVPQAALSKPEFPHFAIDFSNHSVVPEDALVAFFTTPLIPTQVQVQPRSDENRPDVLAIELSFADCRLTSVEAIEAVERVLDRVFTHPTRQFAVSALDLSKNRMGPSELAVVARIAYKCRNLYGVSELRLDEIIPGVISTDYHCPDTTPQEFLDIMKAAYGVDGSSVLTAITMGNSTGVVKDAPIRASTLCRVSLEGNYVCPKYFASLYSALRYGSSVHEDFSQYIAKPRKGMPEKALCRSWQAFGLFYPRPKRFRKLLGLRNIGGLDCSKELVEAFTKALHNPATELAYCGVDPTGRNAAANELMMCTVKKGASVELVKIEKPKSAFFGFGAFGSVSQPPAPNEPEVRKIEVKCELEGVCVRESDGAVCVVIPSVGLGWVQRDAVECIEREPLDSAWKHQDGQYAVQLGCDYSNEGIEAMKVMLALIGDQIFSLSFDCYRLHLSIVPEILQYCPNLQHLSLQSINLPKSDADALLIALRTGPLRTQLLTLNLNDSSMLQDSTAQQLTALLATDSFNEDRLALRELRLHGVVLGIDTVTALNNSLLSNYALRFIQLTRCGRLRNQDLYVEQMRLSEIHDEQLLRLALPIEAKLALLSALSRELHPTLDVNLLTQIFQFADGRDVRRVIAWTADINCGSY</sequence>
<dbReference type="SUPFAM" id="SSF52047">
    <property type="entry name" value="RNI-like"/>
    <property type="match status" value="1"/>
</dbReference>
<proteinExistence type="predicted"/>
<organism evidence="1 2">
    <name type="scientific">Phytophthora citrophthora</name>
    <dbReference type="NCBI Taxonomy" id="4793"/>
    <lineage>
        <taxon>Eukaryota</taxon>
        <taxon>Sar</taxon>
        <taxon>Stramenopiles</taxon>
        <taxon>Oomycota</taxon>
        <taxon>Peronosporomycetes</taxon>
        <taxon>Peronosporales</taxon>
        <taxon>Peronosporaceae</taxon>
        <taxon>Phytophthora</taxon>
    </lineage>
</organism>
<dbReference type="InterPro" id="IPR032675">
    <property type="entry name" value="LRR_dom_sf"/>
</dbReference>
<gene>
    <name evidence="1" type="ORF">P3T76_007442</name>
</gene>
<dbReference type="EMBL" id="JASMQC010000012">
    <property type="protein sequence ID" value="KAK1941576.1"/>
    <property type="molecule type" value="Genomic_DNA"/>
</dbReference>
<dbReference type="Proteomes" id="UP001259832">
    <property type="component" value="Unassembled WGS sequence"/>
</dbReference>
<evidence type="ECO:0000313" key="2">
    <source>
        <dbReference type="Proteomes" id="UP001259832"/>
    </source>
</evidence>
<reference evidence="1" key="1">
    <citation type="submission" date="2023-08" db="EMBL/GenBank/DDBJ databases">
        <title>Reference Genome Resource for the Citrus Pathogen Phytophthora citrophthora.</title>
        <authorList>
            <person name="Moller H."/>
            <person name="Coetzee B."/>
            <person name="Rose L.J."/>
            <person name="Van Niekerk J.M."/>
        </authorList>
    </citation>
    <scope>NUCLEOTIDE SEQUENCE</scope>
    <source>
        <strain evidence="1">STE-U-9442</strain>
    </source>
</reference>
<accession>A0AAD9GNA0</accession>
<dbReference type="AlphaFoldDB" id="A0AAD9GNA0"/>
<protein>
    <submittedName>
        <fullName evidence="1">Uncharacterized protein</fullName>
    </submittedName>
</protein>
<dbReference type="Gene3D" id="3.80.10.10">
    <property type="entry name" value="Ribonuclease Inhibitor"/>
    <property type="match status" value="1"/>
</dbReference>
<evidence type="ECO:0000313" key="1">
    <source>
        <dbReference type="EMBL" id="KAK1941576.1"/>
    </source>
</evidence>
<name>A0AAD9GNA0_9STRA</name>
<comment type="caution">
    <text evidence="1">The sequence shown here is derived from an EMBL/GenBank/DDBJ whole genome shotgun (WGS) entry which is preliminary data.</text>
</comment>
<keyword evidence="2" id="KW-1185">Reference proteome</keyword>